<evidence type="ECO:0000313" key="3">
    <source>
        <dbReference type="Proteomes" id="UP001611415"/>
    </source>
</evidence>
<keyword evidence="3" id="KW-1185">Reference proteome</keyword>
<proteinExistence type="predicted"/>
<gene>
    <name evidence="2" type="ORF">ACH49W_08780</name>
</gene>
<dbReference type="EMBL" id="JBIRYO010000004">
    <property type="protein sequence ID" value="MFI2473459.1"/>
    <property type="molecule type" value="Genomic_DNA"/>
</dbReference>
<dbReference type="RefSeq" id="WP_397092077.1">
    <property type="nucleotide sequence ID" value="NZ_JBIRYO010000004.1"/>
</dbReference>
<keyword evidence="1" id="KW-0812">Transmembrane</keyword>
<protein>
    <recommendedName>
        <fullName evidence="4">Lipoprotein</fullName>
    </recommendedName>
</protein>
<sequence length="110" mass="11703">MNPDQQPTRGFLVTRHERDSIGRHTLNSLSGPEFTGAGAVFAPLRMLPPGGQLLVLVVLLAVGMAGCTAAWVDYQDYQPSPNVCRAADAGVPAERPGSCIPREHLTGVPR</sequence>
<accession>A0ABW7WX92</accession>
<evidence type="ECO:0000256" key="1">
    <source>
        <dbReference type="SAM" id="Phobius"/>
    </source>
</evidence>
<feature type="transmembrane region" description="Helical" evidence="1">
    <location>
        <begin position="53"/>
        <end position="72"/>
    </location>
</feature>
<evidence type="ECO:0008006" key="4">
    <source>
        <dbReference type="Google" id="ProtNLM"/>
    </source>
</evidence>
<keyword evidence="1" id="KW-1133">Transmembrane helix</keyword>
<name>A0ABW7WX92_9NOCA</name>
<comment type="caution">
    <text evidence="2">The sequence shown here is derived from an EMBL/GenBank/DDBJ whole genome shotgun (WGS) entry which is preliminary data.</text>
</comment>
<dbReference type="Proteomes" id="UP001611415">
    <property type="component" value="Unassembled WGS sequence"/>
</dbReference>
<keyword evidence="1" id="KW-0472">Membrane</keyword>
<organism evidence="2 3">
    <name type="scientific">Nocardia xishanensis</name>
    <dbReference type="NCBI Taxonomy" id="238964"/>
    <lineage>
        <taxon>Bacteria</taxon>
        <taxon>Bacillati</taxon>
        <taxon>Actinomycetota</taxon>
        <taxon>Actinomycetes</taxon>
        <taxon>Mycobacteriales</taxon>
        <taxon>Nocardiaceae</taxon>
        <taxon>Nocardia</taxon>
    </lineage>
</organism>
<evidence type="ECO:0000313" key="2">
    <source>
        <dbReference type="EMBL" id="MFI2473459.1"/>
    </source>
</evidence>
<reference evidence="2 3" key="1">
    <citation type="submission" date="2024-10" db="EMBL/GenBank/DDBJ databases">
        <title>The Natural Products Discovery Center: Release of the First 8490 Sequenced Strains for Exploring Actinobacteria Biosynthetic Diversity.</title>
        <authorList>
            <person name="Kalkreuter E."/>
            <person name="Kautsar S.A."/>
            <person name="Yang D."/>
            <person name="Bader C.D."/>
            <person name="Teijaro C.N."/>
            <person name="Fluegel L."/>
            <person name="Davis C.M."/>
            <person name="Simpson J.R."/>
            <person name="Lauterbach L."/>
            <person name="Steele A.D."/>
            <person name="Gui C."/>
            <person name="Meng S."/>
            <person name="Li G."/>
            <person name="Viehrig K."/>
            <person name="Ye F."/>
            <person name="Su P."/>
            <person name="Kiefer A.F."/>
            <person name="Nichols A."/>
            <person name="Cepeda A.J."/>
            <person name="Yan W."/>
            <person name="Fan B."/>
            <person name="Jiang Y."/>
            <person name="Adhikari A."/>
            <person name="Zheng C.-J."/>
            <person name="Schuster L."/>
            <person name="Cowan T.M."/>
            <person name="Smanski M.J."/>
            <person name="Chevrette M.G."/>
            <person name="De Carvalho L.P.S."/>
            <person name="Shen B."/>
        </authorList>
    </citation>
    <scope>NUCLEOTIDE SEQUENCE [LARGE SCALE GENOMIC DNA]</scope>
    <source>
        <strain evidence="2 3">NPDC019275</strain>
    </source>
</reference>